<accession>A0A401T8U3</accession>
<dbReference type="Proteomes" id="UP000287033">
    <property type="component" value="Unassembled WGS sequence"/>
</dbReference>
<evidence type="ECO:0000313" key="2">
    <source>
        <dbReference type="Proteomes" id="UP000287033"/>
    </source>
</evidence>
<protein>
    <submittedName>
        <fullName evidence="1">Uncharacterized protein</fullName>
    </submittedName>
</protein>
<organism evidence="1 2">
    <name type="scientific">Chiloscyllium punctatum</name>
    <name type="common">Brownbanded bambooshark</name>
    <name type="synonym">Hemiscyllium punctatum</name>
    <dbReference type="NCBI Taxonomy" id="137246"/>
    <lineage>
        <taxon>Eukaryota</taxon>
        <taxon>Metazoa</taxon>
        <taxon>Chordata</taxon>
        <taxon>Craniata</taxon>
        <taxon>Vertebrata</taxon>
        <taxon>Chondrichthyes</taxon>
        <taxon>Elasmobranchii</taxon>
        <taxon>Galeomorphii</taxon>
        <taxon>Galeoidea</taxon>
        <taxon>Orectolobiformes</taxon>
        <taxon>Hemiscylliidae</taxon>
        <taxon>Chiloscyllium</taxon>
    </lineage>
</organism>
<dbReference type="EMBL" id="BEZZ01014289">
    <property type="protein sequence ID" value="GCC39069.1"/>
    <property type="molecule type" value="Genomic_DNA"/>
</dbReference>
<reference evidence="1 2" key="1">
    <citation type="journal article" date="2018" name="Nat. Ecol. Evol.">
        <title>Shark genomes provide insights into elasmobranch evolution and the origin of vertebrates.</title>
        <authorList>
            <person name="Hara Y"/>
            <person name="Yamaguchi K"/>
            <person name="Onimaru K"/>
            <person name="Kadota M"/>
            <person name="Koyanagi M"/>
            <person name="Keeley SD"/>
            <person name="Tatsumi K"/>
            <person name="Tanaka K"/>
            <person name="Motone F"/>
            <person name="Kageyama Y"/>
            <person name="Nozu R"/>
            <person name="Adachi N"/>
            <person name="Nishimura O"/>
            <person name="Nakagawa R"/>
            <person name="Tanegashima C"/>
            <person name="Kiyatake I"/>
            <person name="Matsumoto R"/>
            <person name="Murakumo K"/>
            <person name="Nishida K"/>
            <person name="Terakita A"/>
            <person name="Kuratani S"/>
            <person name="Sato K"/>
            <person name="Hyodo S Kuraku.S."/>
        </authorList>
    </citation>
    <scope>NUCLEOTIDE SEQUENCE [LARGE SCALE GENOMIC DNA]</scope>
</reference>
<evidence type="ECO:0000313" key="1">
    <source>
        <dbReference type="EMBL" id="GCC39069.1"/>
    </source>
</evidence>
<sequence length="93" mass="10311">MRGTNLPLNRHQCALPRRLLTVTNTTERFTFPCLIGTPLELQSCPFGSFRCEDFPRSSGSSPDRAVSPCVGDVMFEVKGGPPASRRKNILLME</sequence>
<proteinExistence type="predicted"/>
<name>A0A401T8U3_CHIPU</name>
<gene>
    <name evidence="1" type="ORF">chiPu_0023010</name>
</gene>
<comment type="caution">
    <text evidence="1">The sequence shown here is derived from an EMBL/GenBank/DDBJ whole genome shotgun (WGS) entry which is preliminary data.</text>
</comment>
<dbReference type="AlphaFoldDB" id="A0A401T8U3"/>
<keyword evidence="2" id="KW-1185">Reference proteome</keyword>